<dbReference type="PANTHER" id="PTHR22748:SF26">
    <property type="entry name" value="ENDONUCLEASE_EXONUCLEASE_PHOSPHATASE DOMAIN-CONTAINING PROTEIN"/>
    <property type="match status" value="1"/>
</dbReference>
<gene>
    <name evidence="9" type="ORF">TRAVEDRAFT_137882</name>
</gene>
<keyword evidence="3" id="KW-0378">Hydrolase</keyword>
<feature type="binding site" evidence="6">
    <location>
        <position position="19"/>
    </location>
    <ligand>
        <name>Mg(2+)</name>
        <dbReference type="ChEBI" id="CHEBI:18420"/>
        <label>1</label>
    </ligand>
</feature>
<dbReference type="InterPro" id="IPR005135">
    <property type="entry name" value="Endo/exonuclease/phosphatase"/>
</dbReference>
<dbReference type="GO" id="GO:0005634">
    <property type="term" value="C:nucleus"/>
    <property type="evidence" value="ECO:0007669"/>
    <property type="project" value="TreeGrafter"/>
</dbReference>
<comment type="similarity">
    <text evidence="1">Belongs to the DNA repair enzymes AP/ExoA family.</text>
</comment>
<dbReference type="GeneID" id="19409029"/>
<evidence type="ECO:0000313" key="9">
    <source>
        <dbReference type="EMBL" id="EIW51149.1"/>
    </source>
</evidence>
<dbReference type="Gene3D" id="3.60.10.10">
    <property type="entry name" value="Endonuclease/exonuclease/phosphatase"/>
    <property type="match status" value="1"/>
</dbReference>
<dbReference type="GO" id="GO:0008311">
    <property type="term" value="F:double-stranded DNA 3'-5' DNA exonuclease activity"/>
    <property type="evidence" value="ECO:0007669"/>
    <property type="project" value="TreeGrafter"/>
</dbReference>
<reference evidence="10" key="1">
    <citation type="journal article" date="2012" name="Science">
        <title>The Paleozoic origin of enzymatic lignin decomposition reconstructed from 31 fungal genomes.</title>
        <authorList>
            <person name="Floudas D."/>
            <person name="Binder M."/>
            <person name="Riley R."/>
            <person name="Barry K."/>
            <person name="Blanchette R.A."/>
            <person name="Henrissat B."/>
            <person name="Martinez A.T."/>
            <person name="Otillar R."/>
            <person name="Spatafora J.W."/>
            <person name="Yadav J.S."/>
            <person name="Aerts A."/>
            <person name="Benoit I."/>
            <person name="Boyd A."/>
            <person name="Carlson A."/>
            <person name="Copeland A."/>
            <person name="Coutinho P.M."/>
            <person name="de Vries R.P."/>
            <person name="Ferreira P."/>
            <person name="Findley K."/>
            <person name="Foster B."/>
            <person name="Gaskell J."/>
            <person name="Glotzer D."/>
            <person name="Gorecki P."/>
            <person name="Heitman J."/>
            <person name="Hesse C."/>
            <person name="Hori C."/>
            <person name="Igarashi K."/>
            <person name="Jurgens J.A."/>
            <person name="Kallen N."/>
            <person name="Kersten P."/>
            <person name="Kohler A."/>
            <person name="Kuees U."/>
            <person name="Kumar T.K.A."/>
            <person name="Kuo A."/>
            <person name="LaButti K."/>
            <person name="Larrondo L.F."/>
            <person name="Lindquist E."/>
            <person name="Ling A."/>
            <person name="Lombard V."/>
            <person name="Lucas S."/>
            <person name="Lundell T."/>
            <person name="Martin R."/>
            <person name="McLaughlin D.J."/>
            <person name="Morgenstern I."/>
            <person name="Morin E."/>
            <person name="Murat C."/>
            <person name="Nagy L.G."/>
            <person name="Nolan M."/>
            <person name="Ohm R.A."/>
            <person name="Patyshakuliyeva A."/>
            <person name="Rokas A."/>
            <person name="Ruiz-Duenas F.J."/>
            <person name="Sabat G."/>
            <person name="Salamov A."/>
            <person name="Samejima M."/>
            <person name="Schmutz J."/>
            <person name="Slot J.C."/>
            <person name="St John F."/>
            <person name="Stenlid J."/>
            <person name="Sun H."/>
            <person name="Sun S."/>
            <person name="Syed K."/>
            <person name="Tsang A."/>
            <person name="Wiebenga A."/>
            <person name="Young D."/>
            <person name="Pisabarro A."/>
            <person name="Eastwood D.C."/>
            <person name="Martin F."/>
            <person name="Cullen D."/>
            <person name="Grigoriev I.V."/>
            <person name="Hibbett D.S."/>
        </authorList>
    </citation>
    <scope>NUCLEOTIDE SEQUENCE [LARGE SCALE GENOMIC DNA]</scope>
    <source>
        <strain evidence="10">FP-101664</strain>
    </source>
</reference>
<feature type="binding site" evidence="6">
    <location>
        <position position="129"/>
    </location>
    <ligand>
        <name>Mg(2+)</name>
        <dbReference type="ChEBI" id="CHEBI:18420"/>
        <label>1</label>
    </ligand>
</feature>
<dbReference type="Pfam" id="PF03372">
    <property type="entry name" value="Exo_endo_phos"/>
    <property type="match status" value="1"/>
</dbReference>
<keyword evidence="6" id="KW-0464">Manganese</keyword>
<keyword evidence="4 6" id="KW-0460">Magnesium</keyword>
<dbReference type="InterPro" id="IPR004808">
    <property type="entry name" value="AP_endonuc_1"/>
</dbReference>
<feature type="binding site" evidence="6">
    <location>
        <position position="214"/>
    </location>
    <ligand>
        <name>Mg(2+)</name>
        <dbReference type="ChEBI" id="CHEBI:18420"/>
        <label>1</label>
    </ligand>
</feature>
<name>R7S871_TRAVS</name>
<feature type="active site" description="Proton acceptor" evidence="5">
    <location>
        <position position="214"/>
    </location>
</feature>
<dbReference type="GO" id="GO:0006284">
    <property type="term" value="P:base-excision repair"/>
    <property type="evidence" value="ECO:0007669"/>
    <property type="project" value="TreeGrafter"/>
</dbReference>
<evidence type="ECO:0000259" key="8">
    <source>
        <dbReference type="Pfam" id="PF03372"/>
    </source>
</evidence>
<dbReference type="EMBL" id="JH712017">
    <property type="protein sequence ID" value="EIW51149.1"/>
    <property type="molecule type" value="Genomic_DNA"/>
</dbReference>
<feature type="binding site" evidence="6">
    <location>
        <position position="127"/>
    </location>
    <ligand>
        <name>Mg(2+)</name>
        <dbReference type="ChEBI" id="CHEBI:18420"/>
        <label>1</label>
    </ligand>
</feature>
<dbReference type="AlphaFoldDB" id="R7S871"/>
<evidence type="ECO:0000256" key="4">
    <source>
        <dbReference type="ARBA" id="ARBA00022842"/>
    </source>
</evidence>
<feature type="non-terminal residue" evidence="9">
    <location>
        <position position="315"/>
    </location>
</feature>
<feature type="site" description="Transition state stabilizer" evidence="7">
    <location>
        <position position="129"/>
    </location>
</feature>
<dbReference type="KEGG" id="tvs:TRAVEDRAFT_137882"/>
<feature type="active site" description="Proton donor/acceptor" evidence="5">
    <location>
        <position position="127"/>
    </location>
</feature>
<evidence type="ECO:0000256" key="3">
    <source>
        <dbReference type="ARBA" id="ARBA00022801"/>
    </source>
</evidence>
<dbReference type="SUPFAM" id="SSF56219">
    <property type="entry name" value="DNase I-like"/>
    <property type="match status" value="1"/>
</dbReference>
<dbReference type="PANTHER" id="PTHR22748">
    <property type="entry name" value="AP ENDONUCLEASE"/>
    <property type="match status" value="1"/>
</dbReference>
<dbReference type="GO" id="GO:0008081">
    <property type="term" value="F:phosphoric diester hydrolase activity"/>
    <property type="evidence" value="ECO:0007669"/>
    <property type="project" value="TreeGrafter"/>
</dbReference>
<feature type="active site" evidence="5">
    <location>
        <position position="98"/>
    </location>
</feature>
<evidence type="ECO:0000256" key="1">
    <source>
        <dbReference type="ARBA" id="ARBA00007092"/>
    </source>
</evidence>
<evidence type="ECO:0000256" key="2">
    <source>
        <dbReference type="ARBA" id="ARBA00022723"/>
    </source>
</evidence>
<dbReference type="OrthoDB" id="3264871at2759"/>
<dbReference type="GO" id="GO:0003906">
    <property type="term" value="F:DNA-(apurinic or apyrimidinic site) endonuclease activity"/>
    <property type="evidence" value="ECO:0007669"/>
    <property type="project" value="TreeGrafter"/>
</dbReference>
<dbReference type="Proteomes" id="UP000054317">
    <property type="component" value="Unassembled WGS sequence"/>
</dbReference>
<organism evidence="9 10">
    <name type="scientific">Trametes versicolor (strain FP-101664)</name>
    <name type="common">White-rot fungus</name>
    <name type="synonym">Coriolus versicolor</name>
    <dbReference type="NCBI Taxonomy" id="717944"/>
    <lineage>
        <taxon>Eukaryota</taxon>
        <taxon>Fungi</taxon>
        <taxon>Dikarya</taxon>
        <taxon>Basidiomycota</taxon>
        <taxon>Agaricomycotina</taxon>
        <taxon>Agaricomycetes</taxon>
        <taxon>Polyporales</taxon>
        <taxon>Polyporaceae</taxon>
        <taxon>Trametes</taxon>
    </lineage>
</organism>
<dbReference type="InterPro" id="IPR036691">
    <property type="entry name" value="Endo/exonu/phosph_ase_sf"/>
</dbReference>
<keyword evidence="10" id="KW-1185">Reference proteome</keyword>
<feature type="site" description="Interaction with DNA substrate" evidence="7">
    <location>
        <position position="214"/>
    </location>
</feature>
<dbReference type="RefSeq" id="XP_008045967.1">
    <property type="nucleotide sequence ID" value="XM_008047776.1"/>
</dbReference>
<sequence>MLVNQLVRDQKIAILALQETHLDDRRANLLKGVFERNMDIMYSPDPVNATGARGVATVVNKRILKDCSPTVRIIVPGRAILTTVRWAADRTLKILNVYAPNEAAANANFWKTIEDANLGRIDILLGDCNVVEDRADRLPPREDPEAPREALQALCAKHTLLDGWRPAHPLEKGFTYLQESTSAQSRLDRIYVRRAMARDCSDWSIVEPGIPTDHLMVVVAVENYKAPFIGKGRWVMQPHLLEDEDMKKTMITLGAELVRDINGLTARTPERNPQTLYANFKHKLIQAARTRAKEKIPKMQKRMERLRSDLRETLQ</sequence>
<feature type="site" description="Important for catalytic activity" evidence="7">
    <location>
        <position position="188"/>
    </location>
</feature>
<dbReference type="OMA" id="WHASRTI"/>
<accession>R7S871</accession>
<evidence type="ECO:0000313" key="10">
    <source>
        <dbReference type="Proteomes" id="UP000054317"/>
    </source>
</evidence>
<protein>
    <submittedName>
        <fullName evidence="9">DNase I-like protein</fullName>
    </submittedName>
</protein>
<evidence type="ECO:0000256" key="5">
    <source>
        <dbReference type="PIRSR" id="PIRSR604808-1"/>
    </source>
</evidence>
<evidence type="ECO:0000256" key="7">
    <source>
        <dbReference type="PIRSR" id="PIRSR604808-3"/>
    </source>
</evidence>
<feature type="binding site" evidence="6">
    <location>
        <position position="213"/>
    </location>
    <ligand>
        <name>Mg(2+)</name>
        <dbReference type="ChEBI" id="CHEBI:18420"/>
        <label>1</label>
    </ligand>
</feature>
<feature type="domain" description="Endonuclease/exonuclease/phosphatase" evidence="8">
    <location>
        <begin position="5"/>
        <end position="214"/>
    </location>
</feature>
<evidence type="ECO:0000256" key="6">
    <source>
        <dbReference type="PIRSR" id="PIRSR604808-2"/>
    </source>
</evidence>
<proteinExistence type="inferred from homology"/>
<dbReference type="GO" id="GO:0046872">
    <property type="term" value="F:metal ion binding"/>
    <property type="evidence" value="ECO:0007669"/>
    <property type="project" value="UniProtKB-KW"/>
</dbReference>
<keyword evidence="2 6" id="KW-0479">Metal-binding</keyword>
<comment type="cofactor">
    <cofactor evidence="6">
        <name>Mg(2+)</name>
        <dbReference type="ChEBI" id="CHEBI:18420"/>
    </cofactor>
    <cofactor evidence="6">
        <name>Mn(2+)</name>
        <dbReference type="ChEBI" id="CHEBI:29035"/>
    </cofactor>
    <text evidence="6">Probably binds two magnesium or manganese ions per subunit.</text>
</comment>